<dbReference type="EMBL" id="JACIHM010000001">
    <property type="protein sequence ID" value="MBB4445797.1"/>
    <property type="molecule type" value="Genomic_DNA"/>
</dbReference>
<organism evidence="3 5">
    <name type="scientific">Aliirhizobium cellulosilyticum</name>
    <dbReference type="NCBI Taxonomy" id="393664"/>
    <lineage>
        <taxon>Bacteria</taxon>
        <taxon>Pseudomonadati</taxon>
        <taxon>Pseudomonadota</taxon>
        <taxon>Alphaproteobacteria</taxon>
        <taxon>Hyphomicrobiales</taxon>
        <taxon>Rhizobiaceae</taxon>
        <taxon>Aliirhizobium</taxon>
    </lineage>
</organism>
<dbReference type="Proteomes" id="UP000576087">
    <property type="component" value="Unassembled WGS sequence"/>
</dbReference>
<comment type="caution">
    <text evidence="3">The sequence shown here is derived from an EMBL/GenBank/DDBJ whole genome shotgun (WGS) entry which is preliminary data.</text>
</comment>
<evidence type="ECO:0000313" key="5">
    <source>
        <dbReference type="Proteomes" id="UP000576087"/>
    </source>
</evidence>
<dbReference type="AlphaFoldDB" id="A0A7W6UWT1"/>
<reference evidence="4 5" key="1">
    <citation type="submission" date="2020-08" db="EMBL/GenBank/DDBJ databases">
        <title>Genomic Encyclopedia of Type Strains, Phase IV (KMG-V): Genome sequencing to study the core and pangenomes of soil and plant-associated prokaryotes.</title>
        <authorList>
            <person name="Whitman W."/>
        </authorList>
    </citation>
    <scope>NUCLEOTIDE SEQUENCE [LARGE SCALE GENOMIC DNA]</scope>
    <source>
        <strain evidence="2 4">SEMIA 448</strain>
        <strain evidence="3 5">SEMIA 452</strain>
    </source>
</reference>
<protein>
    <submittedName>
        <fullName evidence="3">Uncharacterized protein</fullName>
    </submittedName>
</protein>
<evidence type="ECO:0000313" key="3">
    <source>
        <dbReference type="EMBL" id="MBB4445797.1"/>
    </source>
</evidence>
<feature type="transmembrane region" description="Helical" evidence="1">
    <location>
        <begin position="121"/>
        <end position="146"/>
    </location>
</feature>
<evidence type="ECO:0000256" key="1">
    <source>
        <dbReference type="SAM" id="Phobius"/>
    </source>
</evidence>
<feature type="transmembrane region" description="Helical" evidence="1">
    <location>
        <begin position="48"/>
        <end position="70"/>
    </location>
</feature>
<evidence type="ECO:0000313" key="4">
    <source>
        <dbReference type="Proteomes" id="UP000520770"/>
    </source>
</evidence>
<feature type="transmembrane region" description="Helical" evidence="1">
    <location>
        <begin position="198"/>
        <end position="219"/>
    </location>
</feature>
<dbReference type="EMBL" id="JACIGW010000001">
    <property type="protein sequence ID" value="MBB4346498.1"/>
    <property type="molecule type" value="Genomic_DNA"/>
</dbReference>
<sequence length="313" mass="33271">MMIGRKHILQLGVLAAVCIAAFLVYRSLGRYTFDEVADAAQAIPLDRLGAALIFVAASYLCLTGFDTLAVRYVKRPLVWRQAALASFCALSIGHNVGMAALSSGAVRYRFYSRWGLTGGEIAKVIGFCGITVGLGLSSLAAIVLLLDLGPDTDLFGIGQETRVAAGLACFAGPVAYLLVCVFRIPVRFRKWRLDPPSPGLAIAQIGIGTLNFACVAAAIHQLMAVFGDISYFEVAGAYVTANVASLISHVPGGLGVLEATMLGILPGAKIIGALVAFRVLYFFVPLMIGLPTFLASEAYYRRRPDSFSKHSMG</sequence>
<proteinExistence type="predicted"/>
<gene>
    <name evidence="2" type="ORF">GGE33_000206</name>
    <name evidence="3" type="ORF">GGE35_001579</name>
</gene>
<dbReference type="PANTHER" id="PTHR39087">
    <property type="entry name" value="UPF0104 MEMBRANE PROTEIN MJ1595"/>
    <property type="match status" value="1"/>
</dbReference>
<feature type="transmembrane region" description="Helical" evidence="1">
    <location>
        <begin position="231"/>
        <end position="250"/>
    </location>
</feature>
<keyword evidence="1" id="KW-1133">Transmembrane helix</keyword>
<accession>A0A7W6UWT1</accession>
<name>A0A7W6UWT1_9HYPH</name>
<feature type="transmembrane region" description="Helical" evidence="1">
    <location>
        <begin position="7"/>
        <end position="28"/>
    </location>
</feature>
<feature type="transmembrane region" description="Helical" evidence="1">
    <location>
        <begin position="82"/>
        <end position="101"/>
    </location>
</feature>
<dbReference type="RefSeq" id="WP_246435673.1">
    <property type="nucleotide sequence ID" value="NZ_JACIGW010000001.1"/>
</dbReference>
<keyword evidence="1" id="KW-0812">Transmembrane</keyword>
<dbReference type="Proteomes" id="UP000520770">
    <property type="component" value="Unassembled WGS sequence"/>
</dbReference>
<feature type="transmembrane region" description="Helical" evidence="1">
    <location>
        <begin position="167"/>
        <end position="186"/>
    </location>
</feature>
<keyword evidence="1" id="KW-0472">Membrane</keyword>
<evidence type="ECO:0000313" key="2">
    <source>
        <dbReference type="EMBL" id="MBB4346498.1"/>
    </source>
</evidence>
<dbReference type="PANTHER" id="PTHR39087:SF2">
    <property type="entry name" value="UPF0104 MEMBRANE PROTEIN MJ1595"/>
    <property type="match status" value="1"/>
</dbReference>
<feature type="transmembrane region" description="Helical" evidence="1">
    <location>
        <begin position="270"/>
        <end position="294"/>
    </location>
</feature>